<keyword evidence="3" id="KW-1185">Reference proteome</keyword>
<feature type="compositionally biased region" description="Low complexity" evidence="1">
    <location>
        <begin position="557"/>
        <end position="567"/>
    </location>
</feature>
<feature type="region of interest" description="Disordered" evidence="1">
    <location>
        <begin position="552"/>
        <end position="575"/>
    </location>
</feature>
<accession>A0ABW2KKQ5</accession>
<name>A0ABW2KKQ5_9ACTN</name>
<dbReference type="EMBL" id="JBHTBH010000009">
    <property type="protein sequence ID" value="MFC7329915.1"/>
    <property type="molecule type" value="Genomic_DNA"/>
</dbReference>
<protein>
    <submittedName>
        <fullName evidence="2">Uncharacterized protein</fullName>
    </submittedName>
</protein>
<organism evidence="2 3">
    <name type="scientific">Marinactinospora rubrisoli</name>
    <dbReference type="NCBI Taxonomy" id="2715399"/>
    <lineage>
        <taxon>Bacteria</taxon>
        <taxon>Bacillati</taxon>
        <taxon>Actinomycetota</taxon>
        <taxon>Actinomycetes</taxon>
        <taxon>Streptosporangiales</taxon>
        <taxon>Nocardiopsidaceae</taxon>
        <taxon>Marinactinospora</taxon>
    </lineage>
</organism>
<proteinExistence type="predicted"/>
<gene>
    <name evidence="2" type="ORF">ACFQRF_19455</name>
</gene>
<dbReference type="RefSeq" id="WP_379872559.1">
    <property type="nucleotide sequence ID" value="NZ_JBHTBH010000009.1"/>
</dbReference>
<reference evidence="3" key="1">
    <citation type="journal article" date="2019" name="Int. J. Syst. Evol. Microbiol.">
        <title>The Global Catalogue of Microorganisms (GCM) 10K type strain sequencing project: providing services to taxonomists for standard genome sequencing and annotation.</title>
        <authorList>
            <consortium name="The Broad Institute Genomics Platform"/>
            <consortium name="The Broad Institute Genome Sequencing Center for Infectious Disease"/>
            <person name="Wu L."/>
            <person name="Ma J."/>
        </authorList>
    </citation>
    <scope>NUCLEOTIDE SEQUENCE [LARGE SCALE GENOMIC DNA]</scope>
    <source>
        <strain evidence="3">CGMCC 4.7382</strain>
    </source>
</reference>
<sequence length="575" mass="61709">MTLINTVRTDPANATGLEYRLYTNPHPLRVSPQGAEEGDDPAIDPARGQLTIVASRAARYPLLLRKLSVKVPTGTNSPDLALSLDRVESTISLGWGSRVNNGWIEFTPTDPHVEIGADEGVTVIIGNIPINHEVGAVELVVEEESAEKPPSGDPDWDTRRASLFTGKFPLDFYLDQFMADRQEINNGGDVKLTWKRSEGANTTLLYGGNDPIDVRDREQYEVKNVKQTTTFYLIGSVGNVEIIRSVMVTVLNPDLVVNKLTVNDSLEAKGDVTVAAGKALAVNTIRSTGDGAITVANNLNADGSLTVTGVLQANNNITVAQGQQLAVPKIVGNGGGVTVDSALTTNAALTANENVTVASDKTLKVARVEATANNSVWVSADLAVTPGRALTTNNIRGTDDRTLTISHSNLTVIGPISLAKGRHKRVWSQNQAPTSSRPFKATAPTDGILYVQTDMFDNTSHNENQGYKATFWVTVGGQTYRCQEAMLRQTGADGRRNSLAIQVSKGESIQAYLTVDGSTWYSRVGTVLIWFPFGTNTDLSVTQAAGEVTEEHEEAVAEPVQVPEQAASGEVRETT</sequence>
<comment type="caution">
    <text evidence="2">The sequence shown here is derived from an EMBL/GenBank/DDBJ whole genome shotgun (WGS) entry which is preliminary data.</text>
</comment>
<dbReference type="Proteomes" id="UP001596540">
    <property type="component" value="Unassembled WGS sequence"/>
</dbReference>
<evidence type="ECO:0000256" key="1">
    <source>
        <dbReference type="SAM" id="MobiDB-lite"/>
    </source>
</evidence>
<evidence type="ECO:0000313" key="2">
    <source>
        <dbReference type="EMBL" id="MFC7329915.1"/>
    </source>
</evidence>
<evidence type="ECO:0000313" key="3">
    <source>
        <dbReference type="Proteomes" id="UP001596540"/>
    </source>
</evidence>